<evidence type="ECO:0000256" key="3">
    <source>
        <dbReference type="PROSITE-ProRule" id="PRU00221"/>
    </source>
</evidence>
<dbReference type="SUPFAM" id="SSF49899">
    <property type="entry name" value="Concanavalin A-like lectins/glucanases"/>
    <property type="match status" value="1"/>
</dbReference>
<dbReference type="PANTHER" id="PTHR46108">
    <property type="entry name" value="BLUE CHEESE"/>
    <property type="match status" value="1"/>
</dbReference>
<keyword evidence="1 3" id="KW-0853">WD repeat</keyword>
<dbReference type="PANTHER" id="PTHR46108:SF4">
    <property type="entry name" value="BLUE CHEESE"/>
    <property type="match status" value="1"/>
</dbReference>
<dbReference type="Gene3D" id="2.130.10.10">
    <property type="entry name" value="YVTN repeat-like/Quinoprotein amine dehydrogenase"/>
    <property type="match status" value="2"/>
</dbReference>
<evidence type="ECO:0000313" key="8">
    <source>
        <dbReference type="Proteomes" id="UP000036987"/>
    </source>
</evidence>
<evidence type="ECO:0000256" key="1">
    <source>
        <dbReference type="ARBA" id="ARBA00022574"/>
    </source>
</evidence>
<feature type="compositionally biased region" description="Low complexity" evidence="4">
    <location>
        <begin position="2069"/>
        <end position="2083"/>
    </location>
</feature>
<evidence type="ECO:0000313" key="7">
    <source>
        <dbReference type="EMBL" id="KMZ74837.1"/>
    </source>
</evidence>
<feature type="compositionally biased region" description="Polar residues" evidence="4">
    <location>
        <begin position="2624"/>
        <end position="2641"/>
    </location>
</feature>
<dbReference type="Proteomes" id="UP000036987">
    <property type="component" value="Unassembled WGS sequence"/>
</dbReference>
<dbReference type="PROSITE" id="PS50294">
    <property type="entry name" value="WD_REPEATS_REGION"/>
    <property type="match status" value="1"/>
</dbReference>
<evidence type="ECO:0000259" key="6">
    <source>
        <dbReference type="PROSITE" id="PS51783"/>
    </source>
</evidence>
<comment type="caution">
    <text evidence="7">The sequence shown here is derived from an EMBL/GenBank/DDBJ whole genome shotgun (WGS) entry which is preliminary data.</text>
</comment>
<dbReference type="SUPFAM" id="SSF50729">
    <property type="entry name" value="PH domain-like"/>
    <property type="match status" value="1"/>
</dbReference>
<dbReference type="SUPFAM" id="SSF50978">
    <property type="entry name" value="WD40 repeat-like"/>
    <property type="match status" value="1"/>
</dbReference>
<name>A0A0K9Q2W6_ZOSMR</name>
<dbReference type="InterPro" id="IPR011993">
    <property type="entry name" value="PH-like_dom_sf"/>
</dbReference>
<dbReference type="InterPro" id="IPR013320">
    <property type="entry name" value="ConA-like_dom_sf"/>
</dbReference>
<evidence type="ECO:0000256" key="2">
    <source>
        <dbReference type="ARBA" id="ARBA00022737"/>
    </source>
</evidence>
<evidence type="ECO:0000256" key="4">
    <source>
        <dbReference type="SAM" id="MobiDB-lite"/>
    </source>
</evidence>
<dbReference type="PROSITE" id="PS50197">
    <property type="entry name" value="BEACH"/>
    <property type="match status" value="1"/>
</dbReference>
<dbReference type="InterPro" id="IPR023362">
    <property type="entry name" value="PH-BEACH_dom"/>
</dbReference>
<dbReference type="EMBL" id="LFYR01000235">
    <property type="protein sequence ID" value="KMZ74837.1"/>
    <property type="molecule type" value="Genomic_DNA"/>
</dbReference>
<dbReference type="STRING" id="29655.A0A0K9Q2W6"/>
<dbReference type="Pfam" id="PF14844">
    <property type="entry name" value="PH_BEACH"/>
    <property type="match status" value="1"/>
</dbReference>
<protein>
    <submittedName>
        <fullName evidence="7">Beige/BEACH domain containing protein</fullName>
    </submittedName>
</protein>
<dbReference type="FunFam" id="1.10.1540.10:FF:000002">
    <property type="entry name" value="WD repeat and FYVE domain containing 3"/>
    <property type="match status" value="1"/>
</dbReference>
<dbReference type="InterPro" id="IPR036372">
    <property type="entry name" value="BEACH_dom_sf"/>
</dbReference>
<keyword evidence="2" id="KW-0677">Repeat</keyword>
<reference evidence="8" key="1">
    <citation type="journal article" date="2016" name="Nature">
        <title>The genome of the seagrass Zostera marina reveals angiosperm adaptation to the sea.</title>
        <authorList>
            <person name="Olsen J.L."/>
            <person name="Rouze P."/>
            <person name="Verhelst B."/>
            <person name="Lin Y.-C."/>
            <person name="Bayer T."/>
            <person name="Collen J."/>
            <person name="Dattolo E."/>
            <person name="De Paoli E."/>
            <person name="Dittami S."/>
            <person name="Maumus F."/>
            <person name="Michel G."/>
            <person name="Kersting A."/>
            <person name="Lauritano C."/>
            <person name="Lohaus R."/>
            <person name="Toepel M."/>
            <person name="Tonon T."/>
            <person name="Vanneste K."/>
            <person name="Amirebrahimi M."/>
            <person name="Brakel J."/>
            <person name="Bostroem C."/>
            <person name="Chovatia M."/>
            <person name="Grimwood J."/>
            <person name="Jenkins J.W."/>
            <person name="Jueterbock A."/>
            <person name="Mraz A."/>
            <person name="Stam W.T."/>
            <person name="Tice H."/>
            <person name="Bornberg-Bauer E."/>
            <person name="Green P.J."/>
            <person name="Pearson G.A."/>
            <person name="Procaccini G."/>
            <person name="Duarte C.M."/>
            <person name="Schmutz J."/>
            <person name="Reusch T.B.H."/>
            <person name="Van de Peer Y."/>
        </authorList>
    </citation>
    <scope>NUCLEOTIDE SEQUENCE [LARGE SCALE GENOMIC DNA]</scope>
    <source>
        <strain evidence="8">cv. Finnish</strain>
    </source>
</reference>
<dbReference type="SUPFAM" id="SSF81837">
    <property type="entry name" value="BEACH domain"/>
    <property type="match status" value="1"/>
</dbReference>
<dbReference type="Gene3D" id="2.30.29.30">
    <property type="entry name" value="Pleckstrin-homology domain (PH domain)/Phosphotyrosine-binding domain (PTB)"/>
    <property type="match status" value="1"/>
</dbReference>
<proteinExistence type="predicted"/>
<dbReference type="InterPro" id="IPR001680">
    <property type="entry name" value="WD40_rpt"/>
</dbReference>
<dbReference type="InterPro" id="IPR015943">
    <property type="entry name" value="WD40/YVTN_repeat-like_dom_sf"/>
</dbReference>
<evidence type="ECO:0000259" key="5">
    <source>
        <dbReference type="PROSITE" id="PS50197"/>
    </source>
</evidence>
<sequence>MVKPMKWSAYIKDKVRLRGSTSTTTTNCQTASSLSFSSASTSSSRSPIAISPTVRGGLEVEGGIDSAVSNGREMDDSESEFKMLWEEFLSAESEKEKEMALKMALDIFCRLTKKNADHGEFVVRLVGAHVFYFSIGRAFVTSFEKLRIQTKAKSLQLNTVMGFFSPTTTGGINHGLNLLNALEVILPGMADKQPLLDSGILRCHIHILKAFLDYDKDDKMKSATEADELTENVADDDIAQVRQIEVEEIIVHIIKALASHPLAGSCLTEDESLQLLFKMTANGSKTVFSRFKKGLVLVPLHTIQLHRHAMQILGLILVNNNGSMASYIHKHHLINVLLTTVKEFEQDDNDADYTVGIVDVLHECVDLSYRSEAGSISFREDIHNADGYRFLVQFALKLSRLQGNKILQPSLTGSSFQETSESTNDDVVGLSQSHTLNLAPKENAESLEPTPYLCSSLNKLLDIIVSLAKTGPMESPTEYSGKINDDISEIVKNAKVQDLAAIQILQDIFAKTDCIKLQAEVLDRMFRIFLDHLDNYKLCQEVRVVPLFVTNMPGIPSSCQDMIFKMIEYAVTVVNCIPEQELLSLCCLLQQSTASNLKLSILSFFVKLLSFNQQYKKVLWDVGLLEVLIDDLLQHTLVSGSNQLNSRSSNFESKFSSRSIKKYSDDRDSILSSTRLSELNGAKVNLFAEVSTISLAWKCLISLITKSETNMSSFLSDNGFNIVLPFLVSGIHRSNVLPFLSCLIFEDNIQVHPDKFGILIEVLKSGMIVSVSGQQYELQNDAKIDILGTLWYVIKANNTAKSFFGECTGFSLLHIILQSFHKDVELADFHSLDIHMNVFSSLLRVVTVAVCDDASNRAKLHTILSTRTFFDLLYESKLICVDWEIQTVCLLIELALEIVVPPNVEPSDDTESASEVNHFNDFFDVTRLDMQRVYNASAVIVLIRCLLLFTPKLQQEVLSFIEKLASNGSFNQENLTSAGCVGILLDTISPYLTSSSPLLIQALRIVEVLGAYKLSTLELRLLMRYILQMKSLNSGHYLVDMMGKLIQKTTMSENVSLAPYIEMNNSRIGYASIHVSLGERTWPPAIGYTFACWFQYLKPKDDDSNNGEHSVSGRHLLHFYSIGSTDDQGIIYTELYLQDSGVLTLATSNSFSLSFSELQLEEGKWYHLALVHSRLSTLKGLFQTSVAYVYLNGKLSRSGKLRYSLSPVGKSLQMTIGTSFTHAKLSKLCWRLHCCYLFEEVLTSGSIFLMYILGRGYRGIFQDSNLLQFVPLKAVGGGNMTILNSLDDEPPVSSNVQKLYGSAKEVNHKIDDNGDVWEIERLHNLSIQLTGKRLVFAFDGASSEAYGTFGKPCLLNLVDPTSMSASSIGGIPRIGRLDGDIYLCHQCVIGNNIRGIGGVLVILTMIEAAKTRDMLHMSLALLASALNQNPQNALDMLACRGYHLLAIFLHHKMALFDMQSLDIFFQIAACEASSLESLELQGESTTVSSRTRTPQTSFKDYSLQNHFFRNSPTQSNEDLDDSSTLKNSFNSYFSEFESIDLPEETSNCVILANVHMVKHVLLDWTLWVTAPVSIQLALVGFLEKLLTIPSYMFHNMKLLRQINLVQYILVTLQRDDVEVPVLEKFVLLLSVILEDSFLVTELEAVVRFVIMTFHPRELDAQVEKSQKLTQESETMGKNVIVRNLLLEMLVDLRLGITSEEFLEQWHDVLSLKFVLFFLNKYLHPASMKWIMTLLGVWLVASPTFSHEFQSSGGYQLLIGVLPSFHDHLEIFYILLCLIFGKAVYPRIPVISIGDFYALISNVENCEDCEDLNFVDLLDSVIAMAKFPFDILGMRLLVSGKSDNIDFKVDSIAEELTYDRFMSEDTASLDTANSILRFMVSLANMSSAFSAICRRVEFLESCIDLYFSCVRVFEFSNKIYNDHAADAVVENEEFDFDEDSNVQHMSLCPPQLHHQFTETSENTRVYHQEMTTTISEDFPNPHNLLLDNTGENEERYDYISTSNMSNSHGSSGKSNSTYETASTSFSIGNQSASLPSSSPIIALTSWLGSRGIDNNESKVQPSIEHARQFKSSSMSEISISSQKSTDNKERGSGYLPITLNPKLLFEINAPGMEEEQSVTGAKTILDFIAIILANTVLKQSKSSQYVESILEAVPLYADLDSALVFQGICLGRLMKFVEKQLVQVDEDEERKFDKSIWSANIGALCWIIVDHVYMGAFPKPFDVLETLEFLLSMLAASNKDGSVEKVIPSGKGLLSIARGGRQQGAYVHALLKCVNRMIMYCFLPSFLTTIDEVDFLLHLGFQPKSMNILLPRTSHDDSPIDICSVLRIVLSHKQLIFCPNNLDTTLVCCFCINLITLLKDPRQTACSLAMDMMKYLLLHRKNTLEELLASKSNQGQHLNVLHGGFDKLLTETSGTFLEWLQKSEEFVNIVLDQSAALIWGQYIVGSEKFPSNRIKVMENRRKRELERKYRDNLKLDSRRLEHISARWNDFKFDRESMSKELRIIHQKKYSWVLHAESEWQAHVQQLFHERGIIPIKSSLPDPAWQLCPIEGPYRMRKRLERSRLKNETIQSYLIGDLNLKENNNLSHTNLTNFDSFTDSVLNHSSDGVDENVFSGADRHKDEESTYSPTEWNEDSGNINEENLPSAMVSIDLSDTLVDEKYLDSPRMSPPSKTDHVKDVGELENELHDNGEYLIRPYLQPDERIRFKYNCERVLSLDKHDGIFLIGEQCLYVIDNFYVDDSGCICEKNNDDELSVIDQALGVERNVNGFSDVDSKIKPLIGSGRAWACNGGTWGKNNMDVCGILHHPWHMWKLSNVSELLKRDYQLRHVAIEIFSTDGRNDLLVFHRKEREEVFKNITSTNIPKNNMLDSTISGLTKSENNEGIRLFKITAKSFSKRWQNGEISNFQYLMHLNTLAGRGYSDLTQYPVFPWILADYESETLDLSNPKTFRKFDRPMGCQTEEGEKEFKKRYENWEDPEVPKFHYGSHYSSAGIVLFYLLRLPPFSTENRNLQGGQFDRADRLFGSIRDTWLSASGSGNTSDVKELIPEFFYMPEFLENRFNLDLGEKQSGKKVGDVALPPWAKGTSREFIRMQREALECDYVSENLHHWIDLIFGYRQRGEAAKDAINVFYHYTYEGNVDIDSIKDPTLKASILAQINHFGQTPKQLFIKPHVKRSRQSNMKVPLHHPLHHCKYLFPRPLQGYLSSSISQIVKVNEKILVAGQNNILRPVTYSEYVAWGFSDQSLRFLNYDQDKILSIHENLHAGQQIQCVGLSHDGQTIVTSSDDGSAAAWKIITKTVSRGHRQQELQLLQMLCAHTAKITCLYVCQPYMLLVTGSDDHSVIIWDLSGLSFVKQLSEFPVPVSAVHINDLTGEIVTAAGILLSVWSINGDCLATVNTSQLGSSDLVLSITTMAVSDWQDVNWYVTGHQNGDIKIWNMVHKKDQEHDDVQGETEMKQDYRLVLCRVLKVHGHPVTSLHLTSDLKQLLSGDSNGYLFSWSLPEEASGIILG</sequence>
<dbReference type="Pfam" id="PF00400">
    <property type="entry name" value="WD40"/>
    <property type="match status" value="2"/>
</dbReference>
<dbReference type="Gene3D" id="2.60.120.200">
    <property type="match status" value="1"/>
</dbReference>
<keyword evidence="8" id="KW-1185">Reference proteome</keyword>
<dbReference type="Gene3D" id="1.10.1540.10">
    <property type="entry name" value="BEACH domain"/>
    <property type="match status" value="1"/>
</dbReference>
<feature type="region of interest" description="Disordered" evidence="4">
    <location>
        <begin position="2068"/>
        <end position="2091"/>
    </location>
</feature>
<dbReference type="InterPro" id="IPR051944">
    <property type="entry name" value="BEACH_domain_protein"/>
</dbReference>
<dbReference type="Pfam" id="PF02138">
    <property type="entry name" value="Beach"/>
    <property type="match status" value="1"/>
</dbReference>
<feature type="region of interest" description="Disordered" evidence="4">
    <location>
        <begin position="2609"/>
        <end position="2642"/>
    </location>
</feature>
<dbReference type="PROSITE" id="PS51783">
    <property type="entry name" value="PH_BEACH"/>
    <property type="match status" value="1"/>
</dbReference>
<dbReference type="OrthoDB" id="26681at2759"/>
<dbReference type="InterPro" id="IPR036322">
    <property type="entry name" value="WD40_repeat_dom_sf"/>
</dbReference>
<dbReference type="SMART" id="SM00320">
    <property type="entry name" value="WD40"/>
    <property type="match status" value="4"/>
</dbReference>
<gene>
    <name evidence="7" type="ORF">ZOSMA_121G00100</name>
</gene>
<dbReference type="SMART" id="SM01026">
    <property type="entry name" value="Beach"/>
    <property type="match status" value="1"/>
</dbReference>
<feature type="domain" description="BEACH" evidence="5">
    <location>
        <begin position="2882"/>
        <end position="3174"/>
    </location>
</feature>
<feature type="domain" description="BEACH-type PH" evidence="6">
    <location>
        <begin position="2698"/>
        <end position="2857"/>
    </location>
</feature>
<dbReference type="PROSITE" id="PS00678">
    <property type="entry name" value="WD_REPEATS_1"/>
    <property type="match status" value="1"/>
</dbReference>
<feature type="repeat" description="WD" evidence="3">
    <location>
        <begin position="3313"/>
        <end position="3354"/>
    </location>
</feature>
<dbReference type="InterPro" id="IPR019775">
    <property type="entry name" value="WD40_repeat_CS"/>
</dbReference>
<dbReference type="OMA" id="EHISARW"/>
<organism evidence="7 8">
    <name type="scientific">Zostera marina</name>
    <name type="common">Eelgrass</name>
    <dbReference type="NCBI Taxonomy" id="29655"/>
    <lineage>
        <taxon>Eukaryota</taxon>
        <taxon>Viridiplantae</taxon>
        <taxon>Streptophyta</taxon>
        <taxon>Embryophyta</taxon>
        <taxon>Tracheophyta</taxon>
        <taxon>Spermatophyta</taxon>
        <taxon>Magnoliopsida</taxon>
        <taxon>Liliopsida</taxon>
        <taxon>Zosteraceae</taxon>
        <taxon>Zostera</taxon>
    </lineage>
</organism>
<dbReference type="CDD" id="cd01201">
    <property type="entry name" value="PH_BEACH"/>
    <property type="match status" value="1"/>
</dbReference>
<accession>A0A0K9Q2W6</accession>
<dbReference type="InterPro" id="IPR000409">
    <property type="entry name" value="BEACH_dom"/>
</dbReference>
<dbReference type="PROSITE" id="PS50082">
    <property type="entry name" value="WD_REPEATS_2"/>
    <property type="match status" value="1"/>
</dbReference>
<dbReference type="CDD" id="cd06071">
    <property type="entry name" value="Beach"/>
    <property type="match status" value="1"/>
</dbReference>